<name>A0ACB9P9W1_BAUVA</name>
<comment type="caution">
    <text evidence="1">The sequence shown here is derived from an EMBL/GenBank/DDBJ whole genome shotgun (WGS) entry which is preliminary data.</text>
</comment>
<dbReference type="EMBL" id="CM039430">
    <property type="protein sequence ID" value="KAI4344679.1"/>
    <property type="molecule type" value="Genomic_DNA"/>
</dbReference>
<proteinExistence type="predicted"/>
<evidence type="ECO:0000313" key="1">
    <source>
        <dbReference type="EMBL" id="KAI4344679.1"/>
    </source>
</evidence>
<dbReference type="Proteomes" id="UP000828941">
    <property type="component" value="Chromosome 5"/>
</dbReference>
<evidence type="ECO:0000313" key="2">
    <source>
        <dbReference type="Proteomes" id="UP000828941"/>
    </source>
</evidence>
<gene>
    <name evidence="1" type="ORF">L6164_011878</name>
</gene>
<accession>A0ACB9P9W1</accession>
<sequence length="238" mass="25859">MEEKIEARVVKTEAEKFEEEGEKEQNLAPESSPVPANLGDNVDWVNNSSEKPRKMVSVGEGKETVDESAGNNLGDVSNAHFSANRPLPTSGVNGTNRLAIFFNGNICVYDGIPAEKVQEIMLIAAKSAGMKKISSQSQFTSPIPTRPSSPQGTTNNAASPQAICFPAQKSSICRLQEFPIARRQSLQRFLEKRRDRLGSKAPYLTTPFTPKVADNMDNNFCAENSPDLVSSKPSIVAS</sequence>
<organism evidence="1 2">
    <name type="scientific">Bauhinia variegata</name>
    <name type="common">Purple orchid tree</name>
    <name type="synonym">Phanera variegata</name>
    <dbReference type="NCBI Taxonomy" id="167791"/>
    <lineage>
        <taxon>Eukaryota</taxon>
        <taxon>Viridiplantae</taxon>
        <taxon>Streptophyta</taxon>
        <taxon>Embryophyta</taxon>
        <taxon>Tracheophyta</taxon>
        <taxon>Spermatophyta</taxon>
        <taxon>Magnoliopsida</taxon>
        <taxon>eudicotyledons</taxon>
        <taxon>Gunneridae</taxon>
        <taxon>Pentapetalae</taxon>
        <taxon>rosids</taxon>
        <taxon>fabids</taxon>
        <taxon>Fabales</taxon>
        <taxon>Fabaceae</taxon>
        <taxon>Cercidoideae</taxon>
        <taxon>Cercideae</taxon>
        <taxon>Bauhiniinae</taxon>
        <taxon>Bauhinia</taxon>
    </lineage>
</organism>
<protein>
    <submittedName>
        <fullName evidence="1">Uncharacterized protein</fullName>
    </submittedName>
</protein>
<keyword evidence="2" id="KW-1185">Reference proteome</keyword>
<reference evidence="1 2" key="1">
    <citation type="journal article" date="2022" name="DNA Res.">
        <title>Chromosomal-level genome assembly of the orchid tree Bauhinia variegata (Leguminosae; Cercidoideae) supports the allotetraploid origin hypothesis of Bauhinia.</title>
        <authorList>
            <person name="Zhong Y."/>
            <person name="Chen Y."/>
            <person name="Zheng D."/>
            <person name="Pang J."/>
            <person name="Liu Y."/>
            <person name="Luo S."/>
            <person name="Meng S."/>
            <person name="Qian L."/>
            <person name="Wei D."/>
            <person name="Dai S."/>
            <person name="Zhou R."/>
        </authorList>
    </citation>
    <scope>NUCLEOTIDE SEQUENCE [LARGE SCALE GENOMIC DNA]</scope>
    <source>
        <strain evidence="1">BV-YZ2020</strain>
    </source>
</reference>